<keyword evidence="1" id="KW-0812">Transmembrane</keyword>
<feature type="non-terminal residue" evidence="2">
    <location>
        <position position="77"/>
    </location>
</feature>
<reference evidence="2 3" key="1">
    <citation type="submission" date="2023-05" db="EMBL/GenBank/DDBJ databases">
        <title>Streptantibioticus silvisoli sp. nov., acidotolerant actinomycetes 1 from pine litter.</title>
        <authorList>
            <person name="Swiecimska M."/>
            <person name="Golinska P."/>
            <person name="Sangal V."/>
            <person name="Wachnowicz B."/>
            <person name="Goodfellow M."/>
        </authorList>
    </citation>
    <scope>NUCLEOTIDE SEQUENCE [LARGE SCALE GENOMIC DNA]</scope>
    <source>
        <strain evidence="2 3">SL54</strain>
    </source>
</reference>
<keyword evidence="1" id="KW-0472">Membrane</keyword>
<feature type="transmembrane region" description="Helical" evidence="1">
    <location>
        <begin position="17"/>
        <end position="39"/>
    </location>
</feature>
<proteinExistence type="predicted"/>
<accession>A0ABT6W7H8</accession>
<gene>
    <name evidence="2" type="ORF">POF43_028885</name>
</gene>
<dbReference type="EMBL" id="JAAGKO020000058">
    <property type="protein sequence ID" value="MDI5966698.1"/>
    <property type="molecule type" value="Genomic_DNA"/>
</dbReference>
<evidence type="ECO:0000313" key="3">
    <source>
        <dbReference type="Proteomes" id="UP001156398"/>
    </source>
</evidence>
<keyword evidence="1" id="KW-1133">Transmembrane helix</keyword>
<evidence type="ECO:0000313" key="2">
    <source>
        <dbReference type="EMBL" id="MDI5966698.1"/>
    </source>
</evidence>
<keyword evidence="3" id="KW-1185">Reference proteome</keyword>
<name>A0ABT6W7H8_9ACTN</name>
<organism evidence="2 3">
    <name type="scientific">Streptantibioticus silvisoli</name>
    <dbReference type="NCBI Taxonomy" id="2705255"/>
    <lineage>
        <taxon>Bacteria</taxon>
        <taxon>Bacillati</taxon>
        <taxon>Actinomycetota</taxon>
        <taxon>Actinomycetes</taxon>
        <taxon>Kitasatosporales</taxon>
        <taxon>Streptomycetaceae</taxon>
        <taxon>Streptantibioticus</taxon>
    </lineage>
</organism>
<evidence type="ECO:0000256" key="1">
    <source>
        <dbReference type="SAM" id="Phobius"/>
    </source>
</evidence>
<sequence length="77" mass="7987">MNIADAVNETFANYSNYLIYSAMAVYTLAFLAHIAEWTFGSRSKIARTSALVATPAAAVAVPAPAAPPQVAPPAPPP</sequence>
<comment type="caution">
    <text evidence="2">The sequence shown here is derived from an EMBL/GenBank/DDBJ whole genome shotgun (WGS) entry which is preliminary data.</text>
</comment>
<dbReference type="Proteomes" id="UP001156398">
    <property type="component" value="Unassembled WGS sequence"/>
</dbReference>
<protein>
    <submittedName>
        <fullName evidence="2">C-type cytochrome biogenesis protein CcsB</fullName>
    </submittedName>
</protein>